<evidence type="ECO:0000313" key="3">
    <source>
        <dbReference type="Proteomes" id="UP000323000"/>
    </source>
</evidence>
<protein>
    <submittedName>
        <fullName evidence="2">Uncharacterized protein</fullName>
    </submittedName>
</protein>
<name>A0A5C7GVE2_9ROSI</name>
<evidence type="ECO:0000313" key="2">
    <source>
        <dbReference type="EMBL" id="TXG48332.1"/>
    </source>
</evidence>
<sequence length="134" mass="14606">MVQMWLLWWPKSTTTTTTTTTNGGANGSCCCITAGSSSATTTSSTSSSTCVSKLVRKVKKQCRSLRATAVGRPQRSFECRYDPLSYSLNFDTSGCGNMLEDEDYYHHFCAFSSRYVANNPTTSSPKIKIASASH</sequence>
<organism evidence="2 3">
    <name type="scientific">Acer yangbiense</name>
    <dbReference type="NCBI Taxonomy" id="1000413"/>
    <lineage>
        <taxon>Eukaryota</taxon>
        <taxon>Viridiplantae</taxon>
        <taxon>Streptophyta</taxon>
        <taxon>Embryophyta</taxon>
        <taxon>Tracheophyta</taxon>
        <taxon>Spermatophyta</taxon>
        <taxon>Magnoliopsida</taxon>
        <taxon>eudicotyledons</taxon>
        <taxon>Gunneridae</taxon>
        <taxon>Pentapetalae</taxon>
        <taxon>rosids</taxon>
        <taxon>malvids</taxon>
        <taxon>Sapindales</taxon>
        <taxon>Sapindaceae</taxon>
        <taxon>Hippocastanoideae</taxon>
        <taxon>Acereae</taxon>
        <taxon>Acer</taxon>
    </lineage>
</organism>
<dbReference type="PANTHER" id="PTHR33168">
    <property type="entry name" value="STRESS INDUCED PROTEIN-RELATED"/>
    <property type="match status" value="1"/>
</dbReference>
<dbReference type="Proteomes" id="UP000323000">
    <property type="component" value="Chromosome 13"/>
</dbReference>
<evidence type="ECO:0000256" key="1">
    <source>
        <dbReference type="SAM" id="SignalP"/>
    </source>
</evidence>
<feature type="signal peptide" evidence="1">
    <location>
        <begin position="1"/>
        <end position="15"/>
    </location>
</feature>
<dbReference type="EMBL" id="VAHF01000013">
    <property type="protein sequence ID" value="TXG48332.1"/>
    <property type="molecule type" value="Genomic_DNA"/>
</dbReference>
<accession>A0A5C7GVE2</accession>
<keyword evidence="3" id="KW-1185">Reference proteome</keyword>
<gene>
    <name evidence="2" type="ORF">EZV62_027626</name>
</gene>
<proteinExistence type="predicted"/>
<dbReference type="AlphaFoldDB" id="A0A5C7GVE2"/>
<comment type="caution">
    <text evidence="2">The sequence shown here is derived from an EMBL/GenBank/DDBJ whole genome shotgun (WGS) entry which is preliminary data.</text>
</comment>
<keyword evidence="1" id="KW-0732">Signal</keyword>
<dbReference type="OrthoDB" id="1091833at2759"/>
<feature type="chain" id="PRO_5022959346" evidence="1">
    <location>
        <begin position="16"/>
        <end position="134"/>
    </location>
</feature>
<reference evidence="3" key="1">
    <citation type="journal article" date="2019" name="Gigascience">
        <title>De novo genome assembly of the endangered Acer yangbiense, a plant species with extremely small populations endemic to Yunnan Province, China.</title>
        <authorList>
            <person name="Yang J."/>
            <person name="Wariss H.M."/>
            <person name="Tao L."/>
            <person name="Zhang R."/>
            <person name="Yun Q."/>
            <person name="Hollingsworth P."/>
            <person name="Dao Z."/>
            <person name="Luo G."/>
            <person name="Guo H."/>
            <person name="Ma Y."/>
            <person name="Sun W."/>
        </authorList>
    </citation>
    <scope>NUCLEOTIDE SEQUENCE [LARGE SCALE GENOMIC DNA]</scope>
    <source>
        <strain evidence="3">cv. Malutang</strain>
    </source>
</reference>